<reference evidence="2 3" key="1">
    <citation type="submission" date="2018-02" db="EMBL/GenBank/DDBJ databases">
        <authorList>
            <person name="Cohen D.B."/>
            <person name="Kent A.D."/>
        </authorList>
    </citation>
    <scope>NUCLEOTIDE SEQUENCE [LARGE SCALE GENOMIC DNA]</scope>
    <source>
        <strain evidence="2 3">ULC007</strain>
    </source>
</reference>
<proteinExistence type="predicted"/>
<dbReference type="Proteomes" id="UP000238634">
    <property type="component" value="Unassembled WGS sequence"/>
</dbReference>
<accession>A0A2T1D672</accession>
<evidence type="ECO:0000313" key="3">
    <source>
        <dbReference type="Proteomes" id="UP000238634"/>
    </source>
</evidence>
<feature type="domain" description="NurA" evidence="1">
    <location>
        <begin position="97"/>
        <end position="355"/>
    </location>
</feature>
<organism evidence="2 3">
    <name type="scientific">Phormidesmis priestleyi ULC007</name>
    <dbReference type="NCBI Taxonomy" id="1920490"/>
    <lineage>
        <taxon>Bacteria</taxon>
        <taxon>Bacillati</taxon>
        <taxon>Cyanobacteriota</taxon>
        <taxon>Cyanophyceae</taxon>
        <taxon>Leptolyngbyales</taxon>
        <taxon>Leptolyngbyaceae</taxon>
        <taxon>Phormidesmis</taxon>
    </lineage>
</organism>
<dbReference type="EMBL" id="PVWG01000049">
    <property type="protein sequence ID" value="PSB15988.1"/>
    <property type="molecule type" value="Genomic_DNA"/>
</dbReference>
<dbReference type="InterPro" id="IPR018977">
    <property type="entry name" value="NurA_domain"/>
</dbReference>
<dbReference type="AlphaFoldDB" id="A0A2T1D672"/>
<name>A0A2T1D672_9CYAN</name>
<dbReference type="STRING" id="1920490.GCA_001895925_01155"/>
<dbReference type="RefSeq" id="WP_073072375.1">
    <property type="nucleotide sequence ID" value="NZ_MPPI01000015.1"/>
</dbReference>
<dbReference type="Pfam" id="PF09376">
    <property type="entry name" value="NurA"/>
    <property type="match status" value="1"/>
</dbReference>
<evidence type="ECO:0000259" key="1">
    <source>
        <dbReference type="SMART" id="SM00933"/>
    </source>
</evidence>
<comment type="caution">
    <text evidence="2">The sequence shown here is derived from an EMBL/GenBank/DDBJ whole genome shotgun (WGS) entry which is preliminary data.</text>
</comment>
<keyword evidence="3" id="KW-1185">Reference proteome</keyword>
<dbReference type="OrthoDB" id="524909at2"/>
<gene>
    <name evidence="2" type="ORF">C7B65_22920</name>
</gene>
<evidence type="ECO:0000313" key="2">
    <source>
        <dbReference type="EMBL" id="PSB15988.1"/>
    </source>
</evidence>
<reference evidence="2 3" key="2">
    <citation type="submission" date="2018-03" db="EMBL/GenBank/DDBJ databases">
        <title>The ancient ancestry and fast evolution of plastids.</title>
        <authorList>
            <person name="Moore K.R."/>
            <person name="Magnabosco C."/>
            <person name="Momper L."/>
            <person name="Gold D.A."/>
            <person name="Bosak T."/>
            <person name="Fournier G.P."/>
        </authorList>
    </citation>
    <scope>NUCLEOTIDE SEQUENCE [LARGE SCALE GENOMIC DNA]</scope>
    <source>
        <strain evidence="2 3">ULC007</strain>
    </source>
</reference>
<protein>
    <submittedName>
        <fullName evidence="2">NurA domain-containing protein</fullName>
    </submittedName>
</protein>
<dbReference type="SMART" id="SM00933">
    <property type="entry name" value="NurA"/>
    <property type="match status" value="1"/>
</dbReference>
<sequence length="391" mass="45355">MPIKPSQILSLLQEKRDDFMSYDKTALQELQQYRAALAKMSQQSSAVLLEMLKGMKDCGALPLEPLGKYSDWIIPSQLTWPSREQSLEWVRDHLTGISTFAVDGSQIYPSKDISVPIALVQIGWYENFHLPSGVYEKDIDLDVMTPNDLRVGRGDIADRKVNLRRFEMETDRLIQYMEERSGCETCLAFFDGSLVVTFAEAFDEETRNFYVKCMCKLLQASEHYQVPLVGYIDTSTAHDLTEMLRRLGNLPETKSIHDAQLLNRTQNHWMEWGDRTPLFLCQRSGILDHYGDQGDKIAFAYLKTNKDSYPVRLEMPVWVYEAGWHDRIIDWVRAEVVIGSGYPYVIETADQVAVLKNDDRQVFYRLLQDWADQEDLKLRLSRKMVSKVRRR</sequence>